<sequence>MGSSESDQFVSDSESSDSKFVNNVTEQELYSSESEISEQVGVADDIDNTNVILCSKETR</sequence>
<dbReference type="EMBL" id="OC001549">
    <property type="protein sequence ID" value="CAD7260180.1"/>
    <property type="molecule type" value="Genomic_DNA"/>
</dbReference>
<organism evidence="2">
    <name type="scientific">Timema shepardi</name>
    <name type="common">Walking stick</name>
    <dbReference type="NCBI Taxonomy" id="629360"/>
    <lineage>
        <taxon>Eukaryota</taxon>
        <taxon>Metazoa</taxon>
        <taxon>Ecdysozoa</taxon>
        <taxon>Arthropoda</taxon>
        <taxon>Hexapoda</taxon>
        <taxon>Insecta</taxon>
        <taxon>Pterygota</taxon>
        <taxon>Neoptera</taxon>
        <taxon>Polyneoptera</taxon>
        <taxon>Phasmatodea</taxon>
        <taxon>Timematodea</taxon>
        <taxon>Timematoidea</taxon>
        <taxon>Timematidae</taxon>
        <taxon>Timema</taxon>
    </lineage>
</organism>
<proteinExistence type="predicted"/>
<evidence type="ECO:0000313" key="2">
    <source>
        <dbReference type="EMBL" id="CAD7260180.1"/>
    </source>
</evidence>
<evidence type="ECO:0000256" key="1">
    <source>
        <dbReference type="SAM" id="MobiDB-lite"/>
    </source>
</evidence>
<gene>
    <name evidence="2" type="ORF">TSIB3V08_LOCUS4364</name>
</gene>
<accession>A0A7R9FYM1</accession>
<protein>
    <submittedName>
        <fullName evidence="2">Uncharacterized protein</fullName>
    </submittedName>
</protein>
<reference evidence="2" key="1">
    <citation type="submission" date="2020-11" db="EMBL/GenBank/DDBJ databases">
        <authorList>
            <person name="Tran Van P."/>
        </authorList>
    </citation>
    <scope>NUCLEOTIDE SEQUENCE</scope>
</reference>
<name>A0A7R9FYM1_TIMSH</name>
<dbReference type="AlphaFoldDB" id="A0A7R9FYM1"/>
<feature type="region of interest" description="Disordered" evidence="1">
    <location>
        <begin position="1"/>
        <end position="23"/>
    </location>
</feature>